<keyword evidence="3" id="KW-1185">Reference proteome</keyword>
<dbReference type="AlphaFoldDB" id="A0A919CIJ8"/>
<protein>
    <submittedName>
        <fullName evidence="2">Uncharacterized protein</fullName>
    </submittedName>
</protein>
<sequence>MGVIMEERYTIAFAGECLPGHAVETVRQRLGQLFKADDATLDRLFSGKRQTVKRDCDKATALKYKQAMEQAGAKPVISRASSPDTVAPPAKAAEPAREMTAAERIAAVAASSDQTSPSPGNGDPAPSTTAPNTSHLSIEPAGADVLRPQERDTTPPASIDTSALSVDDQAQRLSEPTPTPPAAPATDHLDMGAVGEEIPRLASEPPPPPPDISALDMSEANDFSDCASLPVADIEPDLSGINLAPEGSSILDDSERKKDEALAPDTSHLRLDDS</sequence>
<feature type="compositionally biased region" description="Basic and acidic residues" evidence="1">
    <location>
        <begin position="253"/>
        <end position="274"/>
    </location>
</feature>
<feature type="compositionally biased region" description="Polar residues" evidence="1">
    <location>
        <begin position="155"/>
        <end position="164"/>
    </location>
</feature>
<evidence type="ECO:0000313" key="2">
    <source>
        <dbReference type="EMBL" id="GHD28144.1"/>
    </source>
</evidence>
<accession>A0A919CIJ8</accession>
<reference evidence="2" key="1">
    <citation type="journal article" date="2014" name="Int. J. Syst. Evol. Microbiol.">
        <title>Complete genome sequence of Corynebacterium casei LMG S-19264T (=DSM 44701T), isolated from a smear-ripened cheese.</title>
        <authorList>
            <consortium name="US DOE Joint Genome Institute (JGI-PGF)"/>
            <person name="Walter F."/>
            <person name="Albersmeier A."/>
            <person name="Kalinowski J."/>
            <person name="Ruckert C."/>
        </authorList>
    </citation>
    <scope>NUCLEOTIDE SEQUENCE</scope>
    <source>
        <strain evidence="2">KCTC 23430</strain>
    </source>
</reference>
<dbReference type="Proteomes" id="UP000644693">
    <property type="component" value="Unassembled WGS sequence"/>
</dbReference>
<feature type="region of interest" description="Disordered" evidence="1">
    <location>
        <begin position="237"/>
        <end position="274"/>
    </location>
</feature>
<feature type="compositionally biased region" description="Polar residues" evidence="1">
    <location>
        <begin position="126"/>
        <end position="136"/>
    </location>
</feature>
<evidence type="ECO:0000256" key="1">
    <source>
        <dbReference type="SAM" id="MobiDB-lite"/>
    </source>
</evidence>
<proteinExistence type="predicted"/>
<comment type="caution">
    <text evidence="2">The sequence shown here is derived from an EMBL/GenBank/DDBJ whole genome shotgun (WGS) entry which is preliminary data.</text>
</comment>
<evidence type="ECO:0000313" key="3">
    <source>
        <dbReference type="Proteomes" id="UP000644693"/>
    </source>
</evidence>
<reference evidence="2" key="2">
    <citation type="submission" date="2020-09" db="EMBL/GenBank/DDBJ databases">
        <authorList>
            <person name="Sun Q."/>
            <person name="Kim S."/>
        </authorList>
    </citation>
    <scope>NUCLEOTIDE SEQUENCE</scope>
    <source>
        <strain evidence="2">KCTC 23430</strain>
    </source>
</reference>
<organism evidence="2 3">
    <name type="scientific">Parahalioglobus pacificus</name>
    <dbReference type="NCBI Taxonomy" id="930806"/>
    <lineage>
        <taxon>Bacteria</taxon>
        <taxon>Pseudomonadati</taxon>
        <taxon>Pseudomonadota</taxon>
        <taxon>Gammaproteobacteria</taxon>
        <taxon>Cellvibrionales</taxon>
        <taxon>Halieaceae</taxon>
        <taxon>Parahalioglobus</taxon>
    </lineage>
</organism>
<dbReference type="EMBL" id="BMYM01000001">
    <property type="protein sequence ID" value="GHD28144.1"/>
    <property type="molecule type" value="Genomic_DNA"/>
</dbReference>
<gene>
    <name evidence="2" type="ORF">GCM10007053_07230</name>
</gene>
<feature type="region of interest" description="Disordered" evidence="1">
    <location>
        <begin position="72"/>
        <end position="221"/>
    </location>
</feature>
<name>A0A919CIJ8_9GAMM</name>